<dbReference type="OrthoDB" id="981508at2"/>
<dbReference type="Pfam" id="PF13469">
    <property type="entry name" value="Sulfotransfer_3"/>
    <property type="match status" value="1"/>
</dbReference>
<proteinExistence type="predicted"/>
<sequence>MATELSRIRHYPELDGKTLLVCVGAMKCATSWLHAYMGGLEGVSPSPLKELHFFSRDFPEHALSDMDLLAVRRLTLFLSQEGHPAEHLAASPMLQAALDRVQMIYDDNAYFGHMARISTPQTRVICDVTPAYSVLGTAGFAHMQAFCATQDIRLKLLFVMRDPVERLWSQLRHMQQQGLTEDATQAWADALDAPAIMARGDYRATVKALDDCFAPEDLLYLFYEDLAGGDALPRLCRFLDTPWRSPGPGLRRNETTVGTALPHDAQKALAAALAPQYAFCRARFGGDLPKQWQG</sequence>
<comment type="caution">
    <text evidence="1">The sequence shown here is derived from an EMBL/GenBank/DDBJ whole genome shotgun (WGS) entry which is preliminary data.</text>
</comment>
<dbReference type="AlphaFoldDB" id="A0A0B3S482"/>
<protein>
    <recommendedName>
        <fullName evidence="3">Sulfotransferase</fullName>
    </recommendedName>
</protein>
<dbReference type="STRING" id="561184.SAMN05216376_115107"/>
<evidence type="ECO:0000313" key="2">
    <source>
        <dbReference type="Proteomes" id="UP000030960"/>
    </source>
</evidence>
<evidence type="ECO:0008006" key="3">
    <source>
        <dbReference type="Google" id="ProtNLM"/>
    </source>
</evidence>
<organism evidence="1 2">
    <name type="scientific">Mameliella alba</name>
    <dbReference type="NCBI Taxonomy" id="561184"/>
    <lineage>
        <taxon>Bacteria</taxon>
        <taxon>Pseudomonadati</taxon>
        <taxon>Pseudomonadota</taxon>
        <taxon>Alphaproteobacteria</taxon>
        <taxon>Rhodobacterales</taxon>
        <taxon>Roseobacteraceae</taxon>
        <taxon>Mameliella</taxon>
    </lineage>
</organism>
<reference evidence="1 2" key="1">
    <citation type="submission" date="2014-10" db="EMBL/GenBank/DDBJ databases">
        <title>Genome sequence of Ponticoccus sp. strain UMTAT08 isolated from clonal culture of toxic dinoflagellate Alexandrium tamiyavanichii.</title>
        <authorList>
            <person name="Gan H.Y."/>
            <person name="Muhd D.-D."/>
            <person name="Mohd Noor M.E."/>
            <person name="Yeong Y.S."/>
            <person name="Usup G."/>
        </authorList>
    </citation>
    <scope>NUCLEOTIDE SEQUENCE [LARGE SCALE GENOMIC DNA]</scope>
    <source>
        <strain evidence="1 2">UMTAT08</strain>
    </source>
</reference>
<dbReference type="SUPFAM" id="SSF52540">
    <property type="entry name" value="P-loop containing nucleoside triphosphate hydrolases"/>
    <property type="match status" value="1"/>
</dbReference>
<gene>
    <name evidence="1" type="ORF">OA50_03991</name>
</gene>
<name>A0A0B3S482_9RHOB</name>
<dbReference type="RefSeq" id="WP_043144670.1">
    <property type="nucleotide sequence ID" value="NZ_JAHVJH010000001.1"/>
</dbReference>
<accession>A0A225QAX2</accession>
<dbReference type="InterPro" id="IPR027417">
    <property type="entry name" value="P-loop_NTPase"/>
</dbReference>
<accession>A0A0B3S482</accession>
<evidence type="ECO:0000313" key="1">
    <source>
        <dbReference type="EMBL" id="KHQ51496.1"/>
    </source>
</evidence>
<keyword evidence="2" id="KW-1185">Reference proteome</keyword>
<dbReference type="Gene3D" id="3.40.50.300">
    <property type="entry name" value="P-loop containing nucleotide triphosphate hydrolases"/>
    <property type="match status" value="1"/>
</dbReference>
<dbReference type="EMBL" id="JSUQ01000017">
    <property type="protein sequence ID" value="KHQ51496.1"/>
    <property type="molecule type" value="Genomic_DNA"/>
</dbReference>
<dbReference type="Proteomes" id="UP000030960">
    <property type="component" value="Unassembled WGS sequence"/>
</dbReference>